<keyword evidence="1" id="KW-0812">Transmembrane</keyword>
<accession>A0AB33K1I6</accession>
<sequence>MAPPDPLAARISSRRALTTAGVSMCADWVTGLWLGAAVILGGALTTWLLHLAGWGKPSGPRPADQWDWRTRDASHHPGCLGATWRRAPRPLADRAA</sequence>
<feature type="transmembrane region" description="Helical" evidence="1">
    <location>
        <begin position="32"/>
        <end position="52"/>
    </location>
</feature>
<name>A0AB33K1I6_9ACTN</name>
<protein>
    <submittedName>
        <fullName evidence="2">Uncharacterized protein</fullName>
    </submittedName>
</protein>
<dbReference type="EMBL" id="AP035881">
    <property type="protein sequence ID" value="BFP48691.1"/>
    <property type="molecule type" value="Genomic_DNA"/>
</dbReference>
<reference evidence="2" key="1">
    <citation type="submission" date="2024-07" db="EMBL/GenBank/DDBJ databases">
        <title>Complete genome sequences of cellulolytic bacteria, Kitasatospora sp. CMC57 and Streptomyces sp. CMC78, isolated from Japanese agricultural soil.</title>
        <authorList>
            <person name="Hashimoto T."/>
            <person name="Ito M."/>
            <person name="Iwamoto M."/>
            <person name="Fukahori D."/>
            <person name="Shoda T."/>
            <person name="Sakoda M."/>
            <person name="Morohoshi T."/>
            <person name="Mitsuboshi M."/>
            <person name="Nishizawa T."/>
        </authorList>
    </citation>
    <scope>NUCLEOTIDE SEQUENCE</scope>
    <source>
        <strain evidence="2">CMC57</strain>
    </source>
</reference>
<proteinExistence type="predicted"/>
<keyword evidence="1" id="KW-1133">Transmembrane helix</keyword>
<evidence type="ECO:0000256" key="1">
    <source>
        <dbReference type="SAM" id="Phobius"/>
    </source>
</evidence>
<keyword evidence="1" id="KW-0472">Membrane</keyword>
<dbReference type="RefSeq" id="WP_407990883.1">
    <property type="nucleotide sequence ID" value="NZ_AP035881.2"/>
</dbReference>
<dbReference type="AlphaFoldDB" id="A0AB33K1I6"/>
<evidence type="ECO:0000313" key="2">
    <source>
        <dbReference type="EMBL" id="BFP48691.1"/>
    </source>
</evidence>
<organism evidence="2">
    <name type="scientific">Kitasatospora sp. CMC57</name>
    <dbReference type="NCBI Taxonomy" id="3231513"/>
    <lineage>
        <taxon>Bacteria</taxon>
        <taxon>Bacillati</taxon>
        <taxon>Actinomycetota</taxon>
        <taxon>Actinomycetes</taxon>
        <taxon>Kitasatosporales</taxon>
        <taxon>Streptomycetaceae</taxon>
        <taxon>Kitasatospora</taxon>
    </lineage>
</organism>
<gene>
    <name evidence="2" type="ORF">KCMC57_50590</name>
</gene>